<keyword evidence="2" id="KW-0732">Signal</keyword>
<keyword evidence="4" id="KW-1185">Reference proteome</keyword>
<comment type="caution">
    <text evidence="3">The sequence shown here is derived from an EMBL/GenBank/DDBJ whole genome shotgun (WGS) entry which is preliminary data.</text>
</comment>
<feature type="chain" id="PRO_5046979160" description="Lipoprotein" evidence="2">
    <location>
        <begin position="25"/>
        <end position="207"/>
    </location>
</feature>
<dbReference type="PROSITE" id="PS51257">
    <property type="entry name" value="PROKAR_LIPOPROTEIN"/>
    <property type="match status" value="1"/>
</dbReference>
<protein>
    <recommendedName>
        <fullName evidence="5">Lipoprotein</fullName>
    </recommendedName>
</protein>
<dbReference type="EMBL" id="JANJOU010000003">
    <property type="protein sequence ID" value="MCR0981506.1"/>
    <property type="molecule type" value="Genomic_DNA"/>
</dbReference>
<feature type="signal peptide" evidence="2">
    <location>
        <begin position="1"/>
        <end position="24"/>
    </location>
</feature>
<evidence type="ECO:0000256" key="2">
    <source>
        <dbReference type="SAM" id="SignalP"/>
    </source>
</evidence>
<dbReference type="RefSeq" id="WP_257715182.1">
    <property type="nucleotide sequence ID" value="NZ_JANJOU010000003.1"/>
</dbReference>
<sequence>MSCSRLPILSALLAAGVLSGCAVAPEPLVAYPGPNKTAEAMQQDDAACRQQAAAPAAPSAPAATVSGTTPATATPAAAPATGAAATPAPALPEDLYLQCMASRGNTVAAAPVARYPAYYTDPFYAGYGPGLWGDPLWYGYYGAPFYAWGGSWGLGLGWGWGGVYRAGWRGPGYWHGRGGYWRGGPGRGFGHGGFGGPRGFGGRGGRH</sequence>
<evidence type="ECO:0000313" key="3">
    <source>
        <dbReference type="EMBL" id="MCR0981506.1"/>
    </source>
</evidence>
<reference evidence="3 4" key="1">
    <citation type="submission" date="2022-06" db="EMBL/GenBank/DDBJ databases">
        <title>Roseomonas CN29.</title>
        <authorList>
            <person name="Cheng Y."/>
            <person name="He X."/>
        </authorList>
    </citation>
    <scope>NUCLEOTIDE SEQUENCE [LARGE SCALE GENOMIC DNA]</scope>
    <source>
        <strain evidence="3 4">CN29</strain>
    </source>
</reference>
<organism evidence="3 4">
    <name type="scientific">Roseomonas populi</name>
    <dbReference type="NCBI Taxonomy" id="3121582"/>
    <lineage>
        <taxon>Bacteria</taxon>
        <taxon>Pseudomonadati</taxon>
        <taxon>Pseudomonadota</taxon>
        <taxon>Alphaproteobacteria</taxon>
        <taxon>Acetobacterales</taxon>
        <taxon>Roseomonadaceae</taxon>
        <taxon>Roseomonas</taxon>
    </lineage>
</organism>
<evidence type="ECO:0000256" key="1">
    <source>
        <dbReference type="SAM" id="MobiDB-lite"/>
    </source>
</evidence>
<evidence type="ECO:0000313" key="4">
    <source>
        <dbReference type="Proteomes" id="UP001524642"/>
    </source>
</evidence>
<evidence type="ECO:0008006" key="5">
    <source>
        <dbReference type="Google" id="ProtNLM"/>
    </source>
</evidence>
<name>A0ABT1X083_9PROT</name>
<accession>A0ABT1X083</accession>
<dbReference type="Proteomes" id="UP001524642">
    <property type="component" value="Unassembled WGS sequence"/>
</dbReference>
<gene>
    <name evidence="3" type="ORF">NRP21_05540</name>
</gene>
<proteinExistence type="predicted"/>
<feature type="region of interest" description="Disordered" evidence="1">
    <location>
        <begin position="59"/>
        <end position="85"/>
    </location>
</feature>